<evidence type="ECO:0000256" key="2">
    <source>
        <dbReference type="ARBA" id="ARBA00009241"/>
    </source>
</evidence>
<dbReference type="GO" id="GO:0016531">
    <property type="term" value="F:copper chaperone activity"/>
    <property type="evidence" value="ECO:0007669"/>
    <property type="project" value="InterPro"/>
</dbReference>
<keyword evidence="7" id="KW-0143">Chaperone</keyword>
<dbReference type="SUPFAM" id="SSF47072">
    <property type="entry name" value="Cysteine alpha-hairpin motif"/>
    <property type="match status" value="1"/>
</dbReference>
<feature type="compositionally biased region" description="Low complexity" evidence="9">
    <location>
        <begin position="1"/>
        <end position="22"/>
    </location>
</feature>
<keyword evidence="4 8" id="KW-0186">Copper</keyword>
<keyword evidence="3 8" id="KW-0479">Metal-binding</keyword>
<dbReference type="PANTHER" id="PTHR16719:SF0">
    <property type="entry name" value="CYTOCHROME C OXIDASE COPPER CHAPERONE"/>
    <property type="match status" value="1"/>
</dbReference>
<dbReference type="EMBL" id="LN483167">
    <property type="protein sequence ID" value="CDZ97286.1"/>
    <property type="molecule type" value="Genomic_DNA"/>
</dbReference>
<organism evidence="10">
    <name type="scientific">Phaffia rhodozyma</name>
    <name type="common">Yeast</name>
    <name type="synonym">Xanthophyllomyces dendrorhous</name>
    <dbReference type="NCBI Taxonomy" id="264483"/>
    <lineage>
        <taxon>Eukaryota</taxon>
        <taxon>Fungi</taxon>
        <taxon>Dikarya</taxon>
        <taxon>Basidiomycota</taxon>
        <taxon>Agaricomycotina</taxon>
        <taxon>Tremellomycetes</taxon>
        <taxon>Cystofilobasidiales</taxon>
        <taxon>Mrakiaceae</taxon>
        <taxon>Phaffia</taxon>
    </lineage>
</organism>
<accession>A0A0F7SF25</accession>
<dbReference type="InterPro" id="IPR007745">
    <property type="entry name" value="Cyt_c_oxidase_Cu-chaperone"/>
</dbReference>
<comment type="similarity">
    <text evidence="2">Belongs to the COX17 family.</text>
</comment>
<reference evidence="10" key="1">
    <citation type="submission" date="2014-08" db="EMBL/GenBank/DDBJ databases">
        <authorList>
            <person name="Sharma Rahul"/>
            <person name="Thines Marco"/>
        </authorList>
    </citation>
    <scope>NUCLEOTIDE SEQUENCE</scope>
</reference>
<proteinExistence type="inferred from homology"/>
<evidence type="ECO:0000256" key="1">
    <source>
        <dbReference type="ARBA" id="ARBA00004569"/>
    </source>
</evidence>
<evidence type="ECO:0000256" key="4">
    <source>
        <dbReference type="ARBA" id="ARBA00023008"/>
    </source>
</evidence>
<dbReference type="Gene3D" id="1.10.287.1130">
    <property type="entry name" value="CytochromE C oxidase copper chaperone"/>
    <property type="match status" value="1"/>
</dbReference>
<name>A0A0F7SF25_PHARH</name>
<dbReference type="GO" id="GO:0005758">
    <property type="term" value="C:mitochondrial intermembrane space"/>
    <property type="evidence" value="ECO:0007669"/>
    <property type="project" value="UniProtKB-SubCell"/>
</dbReference>
<dbReference type="Pfam" id="PF05051">
    <property type="entry name" value="COX17"/>
    <property type="match status" value="1"/>
</dbReference>
<keyword evidence="6" id="KW-1015">Disulfide bond</keyword>
<feature type="binding site" evidence="8">
    <location>
        <position position="35"/>
    </location>
    <ligand>
        <name>Cu cation</name>
        <dbReference type="ChEBI" id="CHEBI:23378"/>
    </ligand>
</feature>
<feature type="region of interest" description="Disordered" evidence="9">
    <location>
        <begin position="1"/>
        <end position="23"/>
    </location>
</feature>
<dbReference type="GO" id="GO:0005507">
    <property type="term" value="F:copper ion binding"/>
    <property type="evidence" value="ECO:0007669"/>
    <property type="project" value="InterPro"/>
</dbReference>
<sequence>MGSATSSPAPASKPAALPSNPSLITELNPEGLKPCCACPDTKSARDQCFMGSEKPEIECKQLVEAHIACMKGCLRLQGLDV</sequence>
<dbReference type="InterPro" id="IPR009069">
    <property type="entry name" value="Cys_alpha_HP_mot_SF"/>
</dbReference>
<keyword evidence="5" id="KW-0496">Mitochondrion</keyword>
<protein>
    <submittedName>
        <fullName evidence="10">Cox17-domain-containing protein</fullName>
    </submittedName>
</protein>
<evidence type="ECO:0000256" key="9">
    <source>
        <dbReference type="SAM" id="MobiDB-lite"/>
    </source>
</evidence>
<evidence type="ECO:0000256" key="3">
    <source>
        <dbReference type="ARBA" id="ARBA00022723"/>
    </source>
</evidence>
<comment type="subcellular location">
    <subcellularLocation>
        <location evidence="1">Mitochondrion intermembrane space</location>
    </subcellularLocation>
</comment>
<evidence type="ECO:0000313" key="10">
    <source>
        <dbReference type="EMBL" id="CDZ97286.1"/>
    </source>
</evidence>
<dbReference type="AlphaFoldDB" id="A0A0F7SF25"/>
<dbReference type="GO" id="GO:0033617">
    <property type="term" value="P:mitochondrial respiratory chain complex IV assembly"/>
    <property type="evidence" value="ECO:0007669"/>
    <property type="project" value="TreeGrafter"/>
</dbReference>
<evidence type="ECO:0000256" key="5">
    <source>
        <dbReference type="ARBA" id="ARBA00023128"/>
    </source>
</evidence>
<dbReference type="PANTHER" id="PTHR16719">
    <property type="entry name" value="CYTOCHROME C OXIDASE COPPER CHAPERONE"/>
    <property type="match status" value="1"/>
</dbReference>
<feature type="binding site" evidence="8">
    <location>
        <position position="36"/>
    </location>
    <ligand>
        <name>Cu cation</name>
        <dbReference type="ChEBI" id="CHEBI:23378"/>
    </ligand>
</feature>
<evidence type="ECO:0000256" key="7">
    <source>
        <dbReference type="ARBA" id="ARBA00023186"/>
    </source>
</evidence>
<evidence type="ECO:0000256" key="6">
    <source>
        <dbReference type="ARBA" id="ARBA00023157"/>
    </source>
</evidence>
<evidence type="ECO:0000256" key="8">
    <source>
        <dbReference type="PIRSR" id="PIRSR607745-1"/>
    </source>
</evidence>